<dbReference type="PANTHER" id="PTHR24559">
    <property type="entry name" value="TRANSPOSON TY3-I GAG-POL POLYPROTEIN"/>
    <property type="match status" value="1"/>
</dbReference>
<dbReference type="CDD" id="cd01647">
    <property type="entry name" value="RT_LTR"/>
    <property type="match status" value="1"/>
</dbReference>
<evidence type="ECO:0000313" key="5">
    <source>
        <dbReference type="Proteomes" id="UP001151760"/>
    </source>
</evidence>
<dbReference type="InterPro" id="IPR053134">
    <property type="entry name" value="RNA-dir_DNA_polymerase"/>
</dbReference>
<dbReference type="Pfam" id="PF00078">
    <property type="entry name" value="RVT_1"/>
    <property type="match status" value="1"/>
</dbReference>
<dbReference type="Proteomes" id="UP001151760">
    <property type="component" value="Unassembled WGS sequence"/>
</dbReference>
<dbReference type="InterPro" id="IPR043502">
    <property type="entry name" value="DNA/RNA_pol_sf"/>
</dbReference>
<keyword evidence="5" id="KW-1185">Reference proteome</keyword>
<dbReference type="InterPro" id="IPR021109">
    <property type="entry name" value="Peptidase_aspartic_dom_sf"/>
</dbReference>
<comment type="caution">
    <text evidence="4">The sequence shown here is derived from an EMBL/GenBank/DDBJ whole genome shotgun (WGS) entry which is preliminary data.</text>
</comment>
<evidence type="ECO:0000256" key="2">
    <source>
        <dbReference type="SAM" id="MobiDB-lite"/>
    </source>
</evidence>
<dbReference type="PANTHER" id="PTHR24559:SF427">
    <property type="entry name" value="RNA-DIRECTED DNA POLYMERASE"/>
    <property type="match status" value="1"/>
</dbReference>
<feature type="region of interest" description="Disordered" evidence="2">
    <location>
        <begin position="148"/>
        <end position="168"/>
    </location>
</feature>
<dbReference type="Gene3D" id="3.10.10.10">
    <property type="entry name" value="HIV Type 1 Reverse Transcriptase, subunit A, domain 1"/>
    <property type="match status" value="2"/>
</dbReference>
<dbReference type="SUPFAM" id="SSF56672">
    <property type="entry name" value="DNA/RNA polymerases"/>
    <property type="match status" value="1"/>
</dbReference>
<organism evidence="4 5">
    <name type="scientific">Tanacetum coccineum</name>
    <dbReference type="NCBI Taxonomy" id="301880"/>
    <lineage>
        <taxon>Eukaryota</taxon>
        <taxon>Viridiplantae</taxon>
        <taxon>Streptophyta</taxon>
        <taxon>Embryophyta</taxon>
        <taxon>Tracheophyta</taxon>
        <taxon>Spermatophyta</taxon>
        <taxon>Magnoliopsida</taxon>
        <taxon>eudicotyledons</taxon>
        <taxon>Gunneridae</taxon>
        <taxon>Pentapetalae</taxon>
        <taxon>asterids</taxon>
        <taxon>campanulids</taxon>
        <taxon>Asterales</taxon>
        <taxon>Asteraceae</taxon>
        <taxon>Asteroideae</taxon>
        <taxon>Anthemideae</taxon>
        <taxon>Anthemidinae</taxon>
        <taxon>Tanacetum</taxon>
    </lineage>
</organism>
<evidence type="ECO:0000256" key="1">
    <source>
        <dbReference type="SAM" id="Coils"/>
    </source>
</evidence>
<name>A0ABQ5AF84_9ASTR</name>
<reference evidence="4" key="2">
    <citation type="submission" date="2022-01" db="EMBL/GenBank/DDBJ databases">
        <authorList>
            <person name="Yamashiro T."/>
            <person name="Shiraishi A."/>
            <person name="Satake H."/>
            <person name="Nakayama K."/>
        </authorList>
    </citation>
    <scope>NUCLEOTIDE SEQUENCE</scope>
</reference>
<dbReference type="Pfam" id="PF08284">
    <property type="entry name" value="RVP_2"/>
    <property type="match status" value="1"/>
</dbReference>
<accession>A0ABQ5AF84</accession>
<dbReference type="EMBL" id="BQNB010012177">
    <property type="protein sequence ID" value="GJT00207.1"/>
    <property type="molecule type" value="Genomic_DNA"/>
</dbReference>
<feature type="coiled-coil region" evidence="1">
    <location>
        <begin position="247"/>
        <end position="278"/>
    </location>
</feature>
<dbReference type="PROSITE" id="PS50878">
    <property type="entry name" value="RT_POL"/>
    <property type="match status" value="1"/>
</dbReference>
<keyword evidence="4" id="KW-0695">RNA-directed DNA polymerase</keyword>
<keyword evidence="4" id="KW-0548">Nucleotidyltransferase</keyword>
<feature type="compositionally biased region" description="Basic and acidic residues" evidence="2">
    <location>
        <begin position="153"/>
        <end position="168"/>
    </location>
</feature>
<proteinExistence type="predicted"/>
<dbReference type="InterPro" id="IPR043128">
    <property type="entry name" value="Rev_trsase/Diguanyl_cyclase"/>
</dbReference>
<reference evidence="4" key="1">
    <citation type="journal article" date="2022" name="Int. J. Mol. Sci.">
        <title>Draft Genome of Tanacetum Coccineum: Genomic Comparison of Closely Related Tanacetum-Family Plants.</title>
        <authorList>
            <person name="Yamashiro T."/>
            <person name="Shiraishi A."/>
            <person name="Nakayama K."/>
            <person name="Satake H."/>
        </authorList>
    </citation>
    <scope>NUCLEOTIDE SEQUENCE</scope>
</reference>
<keyword evidence="4" id="KW-0808">Transferase</keyword>
<evidence type="ECO:0000259" key="3">
    <source>
        <dbReference type="PROSITE" id="PS50878"/>
    </source>
</evidence>
<dbReference type="InterPro" id="IPR000477">
    <property type="entry name" value="RT_dom"/>
</dbReference>
<feature type="domain" description="Reverse transcriptase" evidence="3">
    <location>
        <begin position="601"/>
        <end position="791"/>
    </location>
</feature>
<protein>
    <submittedName>
        <fullName evidence="4">Reverse transcriptase domain-containing protein</fullName>
    </submittedName>
</protein>
<keyword evidence="1" id="KW-0175">Coiled coil</keyword>
<gene>
    <name evidence="4" type="ORF">Tco_0821376</name>
</gene>
<dbReference type="Gene3D" id="3.30.70.270">
    <property type="match status" value="2"/>
</dbReference>
<sequence length="856" mass="97787">MKSSCLKVKLQLHEIATGIHNLSDAEIYDGLATLGPKSGGWDQFGSTVATALICLSSNRVTSLEKGVEDTKQPYGSLSLVRESMEREVKQDFCYSYKASGDAQEEEIGPISLVAAKLCQKRSQSVSKAKSILIQAGVEINSGIEDVNTGSSKVDTEDIQATHKTKEQIRQEEAGLEEAIRLQAQMDEEVAKQIHLDKMLAKRVQEEQELSEPTTKKKAESSKVCIFYTEEDRDTISATLESYLQRMVEMINEKKKFYAEQKAKAKRKLKTEFEKLKIDFETLASITKGKIEVVKEEEAEVPVKKTGMRREAKRQRKGIILTRHAQDGSTRKEEDILVIKKYGANRPEEMYDRVLWGDLKTMFDPPLNDDIEIIHLSKDACQVMLKMKLLDGTMDEVCYQFLKMIEKQAGIRKYFEDYYSEEQYAVSIKKIQRQGHIRNRCPKKFKQEEVGEARGRAYTIKDAEPQGPNVVTGTFLLNNRYASVLFDSGPDRSFVDTRFISINDIDPIKVDTSYEVALANGRIVNTNTVLKGCTLNLVNHLFEIDLMPIELGTFDVIIGMDWLVKHDAVIICGEKVVHIPYRNKMLTAKSDKGVSRLKVISCIKARKITKAMQVEFQIDLVPGAAPVARAPHCLAPSKMRELSVQLQELLEKGFIHPSSSPIDDLFDQLQGSSMYSKIDLRSGYHQLRFKEEEITITTFRTRYGHFEFQLMPFGLTNAPDVFMDFMNRVCKPYLNKFVIVFIDDILVYSKDEEEHEKHLKIILELLKKERLYAKFSKCDFWLDSIQFPGYVIEKKGVHVDPAKIKAIKNWDAPMTPTEVRQFLGLTGYYQRFIEGFSLISKPLTKLTQKDKKYKWGK</sequence>
<dbReference type="CDD" id="cd00303">
    <property type="entry name" value="retropepsin_like"/>
    <property type="match status" value="1"/>
</dbReference>
<dbReference type="GO" id="GO:0003964">
    <property type="term" value="F:RNA-directed DNA polymerase activity"/>
    <property type="evidence" value="ECO:0007669"/>
    <property type="project" value="UniProtKB-KW"/>
</dbReference>
<dbReference type="SUPFAM" id="SSF50630">
    <property type="entry name" value="Acid proteases"/>
    <property type="match status" value="1"/>
</dbReference>
<evidence type="ECO:0000313" key="4">
    <source>
        <dbReference type="EMBL" id="GJT00207.1"/>
    </source>
</evidence>
<dbReference type="Gene3D" id="2.40.70.10">
    <property type="entry name" value="Acid Proteases"/>
    <property type="match status" value="1"/>
</dbReference>